<proteinExistence type="predicted"/>
<dbReference type="EMBL" id="CP012160">
    <property type="protein sequence ID" value="AKS45633.1"/>
    <property type="molecule type" value="Genomic_DNA"/>
</dbReference>
<sequence>MKNTTLLLAGTALSMMTTGAVAQTFGDSAVDTRNEQLAENIADDFNRDVGTFGNTGRALGFEGSMSLQGAAATGNTDTASLGIGADLGYYDGTNGYSVQLSYQYSENEGTTDEDSLLYDLEYTRDLGASYYGFATLQGNVESIPFDTSDNFLGFGAGYRIYDTSKVYWAAQAGVGYRVADLNSASDLGEGAFTIGSTYSNQLSETLALTMDTDIVSSESDTVVYNDLGLNVAMTEVLALRTSLVTEYHTEPEAGLNDTDNTYGVSLVFNF</sequence>
<dbReference type="InterPro" id="IPR007433">
    <property type="entry name" value="DUF481"/>
</dbReference>
<dbReference type="PATRIC" id="fig|1458307.3.peg.1090"/>
<evidence type="ECO:0000313" key="1">
    <source>
        <dbReference type="EMBL" id="AKS45633.1"/>
    </source>
</evidence>
<dbReference type="STRING" id="1458307.OSB_10770"/>
<dbReference type="KEGG" id="otm:OSB_10770"/>
<organism evidence="1 2">
    <name type="scientific">Octadecabacter temperatus</name>
    <dbReference type="NCBI Taxonomy" id="1458307"/>
    <lineage>
        <taxon>Bacteria</taxon>
        <taxon>Pseudomonadati</taxon>
        <taxon>Pseudomonadota</taxon>
        <taxon>Alphaproteobacteria</taxon>
        <taxon>Rhodobacterales</taxon>
        <taxon>Roseobacteraceae</taxon>
        <taxon>Octadecabacter</taxon>
    </lineage>
</organism>
<dbReference type="Proteomes" id="UP000067444">
    <property type="component" value="Chromosome"/>
</dbReference>
<name>A0A0K0Y3S6_9RHOB</name>
<protein>
    <submittedName>
        <fullName evidence="1">Uncharacterized protein</fullName>
    </submittedName>
</protein>
<gene>
    <name evidence="1" type="ORF">OSB_10770</name>
</gene>
<dbReference type="RefSeq" id="WP_049834004.1">
    <property type="nucleotide sequence ID" value="NZ_CP012160.1"/>
</dbReference>
<dbReference type="AlphaFoldDB" id="A0A0K0Y3S6"/>
<reference evidence="1 2" key="1">
    <citation type="journal article" date="2015" name="Genome Announc.">
        <title>Closed Genome Sequence of Octadecabacter temperatus SB1, the First Mesophilic Species of the Genus Octadecabacter.</title>
        <authorList>
            <person name="Voget S."/>
            <person name="Billerbeck S."/>
            <person name="Simon M."/>
            <person name="Daniel R."/>
        </authorList>
    </citation>
    <scope>NUCLEOTIDE SEQUENCE [LARGE SCALE GENOMIC DNA]</scope>
    <source>
        <strain evidence="1 2">SB1</strain>
    </source>
</reference>
<dbReference type="OrthoDB" id="7631035at2"/>
<keyword evidence="2" id="KW-1185">Reference proteome</keyword>
<accession>A0A0K0Y3S6</accession>
<evidence type="ECO:0000313" key="2">
    <source>
        <dbReference type="Proteomes" id="UP000067444"/>
    </source>
</evidence>
<dbReference type="Pfam" id="PF04338">
    <property type="entry name" value="DUF481"/>
    <property type="match status" value="1"/>
</dbReference>